<comment type="caution">
    <text evidence="1">The sequence shown here is derived from an EMBL/GenBank/DDBJ whole genome shotgun (WGS) entry which is preliminary data.</text>
</comment>
<gene>
    <name evidence="1" type="ORF">AWN90_32905</name>
</gene>
<evidence type="ECO:0000313" key="1">
    <source>
        <dbReference type="EMBL" id="KZM74084.1"/>
    </source>
</evidence>
<organism evidence="1 2">
    <name type="scientific">Nocardia terpenica</name>
    <dbReference type="NCBI Taxonomy" id="455432"/>
    <lineage>
        <taxon>Bacteria</taxon>
        <taxon>Bacillati</taxon>
        <taxon>Actinomycetota</taxon>
        <taxon>Actinomycetes</taxon>
        <taxon>Mycobacteriales</taxon>
        <taxon>Nocardiaceae</taxon>
        <taxon>Nocardia</taxon>
    </lineage>
</organism>
<reference evidence="1 2" key="1">
    <citation type="submission" date="2016-04" db="EMBL/GenBank/DDBJ databases">
        <authorList>
            <person name="Evans L.H."/>
            <person name="Alamgir A."/>
            <person name="Owens N."/>
            <person name="Weber N.D."/>
            <person name="Virtaneva K."/>
            <person name="Barbian K."/>
            <person name="Babar A."/>
            <person name="Rosenke K."/>
        </authorList>
    </citation>
    <scope>NUCLEOTIDE SEQUENCE [LARGE SCALE GENOMIC DNA]</scope>
    <source>
        <strain evidence="1 2">IFM 0406</strain>
    </source>
</reference>
<accession>A0A164N8C3</accession>
<dbReference type="AlphaFoldDB" id="A0A164N8C3"/>
<protein>
    <submittedName>
        <fullName evidence="1">Uncharacterized protein</fullName>
    </submittedName>
</protein>
<dbReference type="Proteomes" id="UP000076512">
    <property type="component" value="Unassembled WGS sequence"/>
</dbReference>
<evidence type="ECO:0000313" key="2">
    <source>
        <dbReference type="Proteomes" id="UP000076512"/>
    </source>
</evidence>
<name>A0A164N8C3_9NOCA</name>
<dbReference type="EMBL" id="LWGR01000007">
    <property type="protein sequence ID" value="KZM74084.1"/>
    <property type="molecule type" value="Genomic_DNA"/>
</dbReference>
<sequence>MHVFTLQDGETSFLDAGEGWMDLAGFESWRTEVWGNAAVRELGARFFPVLAEGDLWVYPDKVLEFARECASLSDNLSTIAPFPYPPWPDATHLRVIDAVASRLAHIQIAVGRALGVGGGVVIW</sequence>
<proteinExistence type="predicted"/>
<keyword evidence="2" id="KW-1185">Reference proteome</keyword>
<dbReference type="OrthoDB" id="2617571at2"/>